<reference evidence="5 6" key="1">
    <citation type="submission" date="2016-08" db="EMBL/GenBank/DDBJ databases">
        <title>Evolution of the type three secretion system and type three effector repertoires in Xanthomonas.</title>
        <authorList>
            <person name="Merda D."/>
            <person name="Briand M."/>
            <person name="Bosis E."/>
            <person name="Rousseau C."/>
            <person name="Portier P."/>
            <person name="Jacques M.-A."/>
            <person name="Fischer-Le Saux M."/>
        </authorList>
    </citation>
    <scope>NUCLEOTIDE SEQUENCE [LARGE SCALE GENOMIC DNA]</scope>
    <source>
        <strain evidence="5 6">CFBP 4691</strain>
    </source>
</reference>
<dbReference type="GO" id="GO:0009288">
    <property type="term" value="C:bacterial-type flagellum"/>
    <property type="evidence" value="ECO:0007669"/>
    <property type="project" value="UniProtKB-SubCell"/>
</dbReference>
<name>A0A2S6ZCK5_9XANT</name>
<dbReference type="AlphaFoldDB" id="A0A2S6ZCK5"/>
<proteinExistence type="inferred from homology"/>
<dbReference type="RefSeq" id="WP_128421125.1">
    <property type="nucleotide sequence ID" value="NZ_CP049017.1"/>
</dbReference>
<organism evidence="5 6">
    <name type="scientific">Xanthomonas theicola</name>
    <dbReference type="NCBI Taxonomy" id="56464"/>
    <lineage>
        <taxon>Bacteria</taxon>
        <taxon>Pseudomonadati</taxon>
        <taxon>Pseudomonadota</taxon>
        <taxon>Gammaproteobacteria</taxon>
        <taxon>Lysobacterales</taxon>
        <taxon>Lysobacteraceae</taxon>
        <taxon>Xanthomonas</taxon>
    </lineage>
</organism>
<keyword evidence="3" id="KW-0975">Bacterial flagellum</keyword>
<feature type="domain" description="Flagellar basal body rod protein N-terminal" evidence="4">
    <location>
        <begin position="10"/>
        <end position="38"/>
    </location>
</feature>
<evidence type="ECO:0000259" key="4">
    <source>
        <dbReference type="Pfam" id="PF00460"/>
    </source>
</evidence>
<comment type="subcellular location">
    <subcellularLocation>
        <location evidence="1">Bacterial flagellum</location>
    </subcellularLocation>
</comment>
<accession>A0A2S6ZCK5</accession>
<keyword evidence="6" id="KW-1185">Reference proteome</keyword>
<dbReference type="Proteomes" id="UP000239898">
    <property type="component" value="Unassembled WGS sequence"/>
</dbReference>
<sequence length="102" mass="10083">MNSIASVSSIALSGMRAAATGLQVRANNVANAATEGFQRQVPANQEAAGGGVVAQVTAAGGAGRDLVEDMLGGLSARDDFQASARVLRAADTTLGGLLDVLA</sequence>
<comment type="similarity">
    <text evidence="2">Belongs to the flagella basal body rod proteins family.</text>
</comment>
<evidence type="ECO:0000256" key="3">
    <source>
        <dbReference type="ARBA" id="ARBA00023143"/>
    </source>
</evidence>
<evidence type="ECO:0000256" key="1">
    <source>
        <dbReference type="ARBA" id="ARBA00004365"/>
    </source>
</evidence>
<dbReference type="OrthoDB" id="6007931at2"/>
<evidence type="ECO:0000313" key="5">
    <source>
        <dbReference type="EMBL" id="PPT87821.1"/>
    </source>
</evidence>
<gene>
    <name evidence="5" type="ORF">XthCFBP4691_14840</name>
</gene>
<dbReference type="InterPro" id="IPR001444">
    <property type="entry name" value="Flag_bb_rod_N"/>
</dbReference>
<protein>
    <recommendedName>
        <fullName evidence="4">Flagellar basal body rod protein N-terminal domain-containing protein</fullName>
    </recommendedName>
</protein>
<evidence type="ECO:0000313" key="6">
    <source>
        <dbReference type="Proteomes" id="UP000239898"/>
    </source>
</evidence>
<comment type="caution">
    <text evidence="5">The sequence shown here is derived from an EMBL/GenBank/DDBJ whole genome shotgun (WGS) entry which is preliminary data.</text>
</comment>
<evidence type="ECO:0000256" key="2">
    <source>
        <dbReference type="ARBA" id="ARBA00009677"/>
    </source>
</evidence>
<dbReference type="Pfam" id="PF00460">
    <property type="entry name" value="Flg_bb_rod"/>
    <property type="match status" value="1"/>
</dbReference>
<dbReference type="EMBL" id="MIGX01000083">
    <property type="protein sequence ID" value="PPT87821.1"/>
    <property type="molecule type" value="Genomic_DNA"/>
</dbReference>